<evidence type="ECO:0000256" key="8">
    <source>
        <dbReference type="ARBA" id="ARBA00023288"/>
    </source>
</evidence>
<feature type="chain" id="PRO_5026686912" description="Bifunctional inhibitor/plant lipid transfer protein/seed storage helical domain-containing protein" evidence="10">
    <location>
        <begin position="26"/>
        <end position="234"/>
    </location>
</feature>
<evidence type="ECO:0000256" key="5">
    <source>
        <dbReference type="ARBA" id="ARBA00022729"/>
    </source>
</evidence>
<dbReference type="GO" id="GO:0098552">
    <property type="term" value="C:side of membrane"/>
    <property type="evidence" value="ECO:0007669"/>
    <property type="project" value="UniProtKB-KW"/>
</dbReference>
<dbReference type="AlphaFoldDB" id="A0A6M2F3J0"/>
<evidence type="ECO:0000313" key="12">
    <source>
        <dbReference type="EMBL" id="NUU92147.1"/>
    </source>
</evidence>
<evidence type="ECO:0000256" key="7">
    <source>
        <dbReference type="ARBA" id="ARBA00023180"/>
    </source>
</evidence>
<evidence type="ECO:0000256" key="6">
    <source>
        <dbReference type="ARBA" id="ARBA00023157"/>
    </source>
</evidence>
<feature type="compositionally biased region" description="Low complexity" evidence="9">
    <location>
        <begin position="29"/>
        <end position="42"/>
    </location>
</feature>
<proteinExistence type="inferred from homology"/>
<keyword evidence="4" id="KW-0336">GPI-anchor</keyword>
<keyword evidence="7" id="KW-0325">Glycoprotein</keyword>
<feature type="region of interest" description="Disordered" evidence="9">
    <location>
        <begin position="163"/>
        <end position="204"/>
    </location>
</feature>
<evidence type="ECO:0000259" key="11">
    <source>
        <dbReference type="SMART" id="SM00499"/>
    </source>
</evidence>
<dbReference type="SMART" id="SM00499">
    <property type="entry name" value="AAI"/>
    <property type="match status" value="1"/>
</dbReference>
<comment type="similarity">
    <text evidence="2">Belongs to the plant LTP family.</text>
</comment>
<feature type="compositionally biased region" description="Pro residues" evidence="9">
    <location>
        <begin position="43"/>
        <end position="55"/>
    </location>
</feature>
<accession>A0A6M2F3J0</accession>
<dbReference type="CDD" id="cd00010">
    <property type="entry name" value="AAI_LTSS"/>
    <property type="match status" value="1"/>
</dbReference>
<evidence type="ECO:0000256" key="3">
    <source>
        <dbReference type="ARBA" id="ARBA00022475"/>
    </source>
</evidence>
<dbReference type="EMBL" id="GILB01011814">
    <property type="protein sequence ID" value="NUU92147.1"/>
    <property type="molecule type" value="Transcribed_RNA"/>
</dbReference>
<name>A0A6M2F3J0_9ROSI</name>
<dbReference type="SUPFAM" id="SSF47699">
    <property type="entry name" value="Bifunctional inhibitor/lipid-transfer protein/seed storage 2S albumin"/>
    <property type="match status" value="1"/>
</dbReference>
<dbReference type="InterPro" id="IPR016140">
    <property type="entry name" value="Bifunc_inhib/LTP/seed_store"/>
</dbReference>
<evidence type="ECO:0000256" key="9">
    <source>
        <dbReference type="SAM" id="MobiDB-lite"/>
    </source>
</evidence>
<reference evidence="12" key="1">
    <citation type="submission" date="2020-03" db="EMBL/GenBank/DDBJ databases">
        <authorList>
            <person name="Zhang R."/>
        </authorList>
    </citation>
    <scope>NUCLEOTIDE SEQUENCE</scope>
</reference>
<feature type="region of interest" description="Disordered" evidence="9">
    <location>
        <begin position="29"/>
        <end position="58"/>
    </location>
</feature>
<dbReference type="Gene3D" id="1.10.110.10">
    <property type="entry name" value="Plant lipid-transfer and hydrophobic proteins"/>
    <property type="match status" value="1"/>
</dbReference>
<comment type="subcellular location">
    <subcellularLocation>
        <location evidence="1">Cell membrane</location>
        <topology evidence="1">Lipid-anchor</topology>
        <topology evidence="1">GPI-anchor</topology>
    </subcellularLocation>
</comment>
<feature type="signal peptide" evidence="10">
    <location>
        <begin position="1"/>
        <end position="25"/>
    </location>
</feature>
<keyword evidence="3" id="KW-1003">Cell membrane</keyword>
<organism evidence="12">
    <name type="scientific">Populus davidiana</name>
    <dbReference type="NCBI Taxonomy" id="266767"/>
    <lineage>
        <taxon>Eukaryota</taxon>
        <taxon>Viridiplantae</taxon>
        <taxon>Streptophyta</taxon>
        <taxon>Embryophyta</taxon>
        <taxon>Tracheophyta</taxon>
        <taxon>Spermatophyta</taxon>
        <taxon>Magnoliopsida</taxon>
        <taxon>eudicotyledons</taxon>
        <taxon>Gunneridae</taxon>
        <taxon>Pentapetalae</taxon>
        <taxon>rosids</taxon>
        <taxon>fabids</taxon>
        <taxon>Malpighiales</taxon>
        <taxon>Salicaceae</taxon>
        <taxon>Saliceae</taxon>
        <taxon>Populus</taxon>
    </lineage>
</organism>
<evidence type="ECO:0000256" key="2">
    <source>
        <dbReference type="ARBA" id="ARBA00009748"/>
    </source>
</evidence>
<dbReference type="GO" id="GO:0005886">
    <property type="term" value="C:plasma membrane"/>
    <property type="evidence" value="ECO:0007669"/>
    <property type="project" value="UniProtKB-SubCell"/>
</dbReference>
<dbReference type="Pfam" id="PF14368">
    <property type="entry name" value="LTP_2"/>
    <property type="match status" value="1"/>
</dbReference>
<keyword evidence="6" id="KW-1015">Disulfide bond</keyword>
<dbReference type="InterPro" id="IPR036312">
    <property type="entry name" value="Bifun_inhib/LTP/seed_sf"/>
</dbReference>
<protein>
    <recommendedName>
        <fullName evidence="11">Bifunctional inhibitor/plant lipid transfer protein/seed storage helical domain-containing protein</fullName>
    </recommendedName>
</protein>
<feature type="domain" description="Bifunctional inhibitor/plant lipid transfer protein/seed storage helical" evidence="11">
    <location>
        <begin position="69"/>
        <end position="150"/>
    </location>
</feature>
<dbReference type="PANTHER" id="PTHR33044">
    <property type="entry name" value="BIFUNCTIONAL INHIBITOR/LIPID-TRANSFER PROTEIN/SEED STORAGE 2S ALBUMIN SUPERFAMILY PROTEIN-RELATED"/>
    <property type="match status" value="1"/>
</dbReference>
<evidence type="ECO:0000256" key="10">
    <source>
        <dbReference type="SAM" id="SignalP"/>
    </source>
</evidence>
<evidence type="ECO:0000256" key="1">
    <source>
        <dbReference type="ARBA" id="ARBA00004609"/>
    </source>
</evidence>
<evidence type="ECO:0000256" key="4">
    <source>
        <dbReference type="ARBA" id="ARBA00022622"/>
    </source>
</evidence>
<keyword evidence="5 10" id="KW-0732">Signal</keyword>
<keyword evidence="8" id="KW-0449">Lipoprotein</keyword>
<keyword evidence="4" id="KW-0472">Membrane</keyword>
<sequence length="234" mass="22281">MSKLGITAIILTLALISTVPAKTAAAPAPAEAPAPVSGRGPATPAPVETPAPVSGPGPAASGPIPGIDCITAVTNASDCLDYVTTGSNLTVPAKNCCPELAGLIESKPLCLCQLLSGDVAKQFGLSIDLGRAVNLPAVCKIANAPSASLCSVAGYPVAAPASGPSTGLPPRVPGTAAPASGPSTGLPPPVPAAESPGGLAASPSAGENGAASSIAGSAFAVFGGLAFSILSTLF</sequence>
<dbReference type="InterPro" id="IPR043325">
    <property type="entry name" value="LTSS"/>
</dbReference>